<dbReference type="OrthoDB" id="7998835at2"/>
<feature type="region of interest" description="Disordered" evidence="1">
    <location>
        <begin position="1"/>
        <end position="26"/>
    </location>
</feature>
<evidence type="ECO:0000313" key="3">
    <source>
        <dbReference type="Proteomes" id="UP000286997"/>
    </source>
</evidence>
<proteinExistence type="predicted"/>
<dbReference type="AlphaFoldDB" id="A0A3S2W9V6"/>
<reference evidence="2 3" key="1">
    <citation type="submission" date="2019-01" db="EMBL/GenBank/DDBJ databases">
        <authorList>
            <person name="Chen W.-M."/>
        </authorList>
    </citation>
    <scope>NUCLEOTIDE SEQUENCE [LARGE SCALE GENOMIC DNA]</scope>
    <source>
        <strain evidence="2 3">TER-1</strain>
    </source>
</reference>
<gene>
    <name evidence="2" type="ORF">EOE48_13495</name>
</gene>
<sequence length="74" mass="7719">MTEPATPPGAGAPSGAGPAPETEVQEEAFRIPDAVAAALTEFAAIEQLTRGEAICTILTAYLRQSGYLSWRSDP</sequence>
<evidence type="ECO:0000256" key="1">
    <source>
        <dbReference type="SAM" id="MobiDB-lite"/>
    </source>
</evidence>
<feature type="compositionally biased region" description="Low complexity" evidence="1">
    <location>
        <begin position="1"/>
        <end position="22"/>
    </location>
</feature>
<organism evidence="2 3">
    <name type="scientific">Methylobacterium oryzihabitans</name>
    <dbReference type="NCBI Taxonomy" id="2499852"/>
    <lineage>
        <taxon>Bacteria</taxon>
        <taxon>Pseudomonadati</taxon>
        <taxon>Pseudomonadota</taxon>
        <taxon>Alphaproteobacteria</taxon>
        <taxon>Hyphomicrobiales</taxon>
        <taxon>Methylobacteriaceae</taxon>
        <taxon>Methylobacterium</taxon>
    </lineage>
</organism>
<dbReference type="RefSeq" id="WP_127729855.1">
    <property type="nucleotide sequence ID" value="NZ_SACP01000012.1"/>
</dbReference>
<keyword evidence="3" id="KW-1185">Reference proteome</keyword>
<accession>A0A3S2W9V6</accession>
<protein>
    <submittedName>
        <fullName evidence="2">Uncharacterized protein</fullName>
    </submittedName>
</protein>
<dbReference type="EMBL" id="SACP01000012">
    <property type="protein sequence ID" value="RVU17404.1"/>
    <property type="molecule type" value="Genomic_DNA"/>
</dbReference>
<name>A0A3S2W9V6_9HYPH</name>
<dbReference type="Proteomes" id="UP000286997">
    <property type="component" value="Unassembled WGS sequence"/>
</dbReference>
<evidence type="ECO:0000313" key="2">
    <source>
        <dbReference type="EMBL" id="RVU17404.1"/>
    </source>
</evidence>
<comment type="caution">
    <text evidence="2">The sequence shown here is derived from an EMBL/GenBank/DDBJ whole genome shotgun (WGS) entry which is preliminary data.</text>
</comment>